<protein>
    <recommendedName>
        <fullName evidence="2">Guanylate cyclase domain-containing protein</fullName>
    </recommendedName>
</protein>
<dbReference type="GO" id="GO:0004016">
    <property type="term" value="F:adenylate cyclase activity"/>
    <property type="evidence" value="ECO:0007669"/>
    <property type="project" value="UniProtKB-ARBA"/>
</dbReference>
<dbReference type="GO" id="GO:0035556">
    <property type="term" value="P:intracellular signal transduction"/>
    <property type="evidence" value="ECO:0007669"/>
    <property type="project" value="InterPro"/>
</dbReference>
<organism evidence="3 4">
    <name type="scientific">Mesorhizobium tamadayense</name>
    <dbReference type="NCBI Taxonomy" id="425306"/>
    <lineage>
        <taxon>Bacteria</taxon>
        <taxon>Pseudomonadati</taxon>
        <taxon>Pseudomonadota</taxon>
        <taxon>Alphaproteobacteria</taxon>
        <taxon>Hyphomicrobiales</taxon>
        <taxon>Phyllobacteriaceae</taxon>
        <taxon>Mesorhizobium</taxon>
    </lineage>
</organism>
<dbReference type="PROSITE" id="PS50125">
    <property type="entry name" value="GUANYLATE_CYCLASE_2"/>
    <property type="match status" value="1"/>
</dbReference>
<dbReference type="OrthoDB" id="9785312at2"/>
<name>A0A3P3FU39_9HYPH</name>
<dbReference type="InterPro" id="IPR029787">
    <property type="entry name" value="Nucleotide_cyclase"/>
</dbReference>
<sequence length="123" mass="13579">MAKSEIGYRSDRAAHQGEPQNVTTPHPTDNPSPLRSTETPAAEWRHLTILLCDLVGSTEYADRLDPEDFRRLMESFCRLCSAVIERHKGVTASYIGDAIQAYFGHPRASSSNNEIGQASISFG</sequence>
<evidence type="ECO:0000256" key="1">
    <source>
        <dbReference type="SAM" id="MobiDB-lite"/>
    </source>
</evidence>
<feature type="domain" description="Guanylate cyclase" evidence="2">
    <location>
        <begin position="48"/>
        <end position="106"/>
    </location>
</feature>
<dbReference type="RefSeq" id="WP_124998835.1">
    <property type="nucleotide sequence ID" value="NZ_RQXT01000013.1"/>
</dbReference>
<dbReference type="SUPFAM" id="SSF55073">
    <property type="entry name" value="Nucleotide cyclase"/>
    <property type="match status" value="1"/>
</dbReference>
<gene>
    <name evidence="3" type="ORF">EH240_13145</name>
</gene>
<accession>A0A3P3FU39</accession>
<reference evidence="3 4" key="1">
    <citation type="submission" date="2018-11" db="EMBL/GenBank/DDBJ databases">
        <title>the genome of Mesorhizobium tamadayense DSM 28320.</title>
        <authorList>
            <person name="Gao J."/>
        </authorList>
    </citation>
    <scope>NUCLEOTIDE SEQUENCE [LARGE SCALE GENOMIC DNA]</scope>
    <source>
        <strain evidence="3 4">DSM 28320</strain>
    </source>
</reference>
<dbReference type="EMBL" id="RQXT01000013">
    <property type="protein sequence ID" value="RRI01977.1"/>
    <property type="molecule type" value="Genomic_DNA"/>
</dbReference>
<proteinExistence type="predicted"/>
<dbReference type="AlphaFoldDB" id="A0A3P3FU39"/>
<feature type="compositionally biased region" description="Polar residues" evidence="1">
    <location>
        <begin position="18"/>
        <end position="39"/>
    </location>
</feature>
<dbReference type="Proteomes" id="UP000273786">
    <property type="component" value="Unassembled WGS sequence"/>
</dbReference>
<dbReference type="Gene3D" id="3.30.70.1230">
    <property type="entry name" value="Nucleotide cyclase"/>
    <property type="match status" value="1"/>
</dbReference>
<dbReference type="InterPro" id="IPR001054">
    <property type="entry name" value="A/G_cyclase"/>
</dbReference>
<evidence type="ECO:0000313" key="4">
    <source>
        <dbReference type="Proteomes" id="UP000273786"/>
    </source>
</evidence>
<dbReference type="GO" id="GO:0009190">
    <property type="term" value="P:cyclic nucleotide biosynthetic process"/>
    <property type="evidence" value="ECO:0007669"/>
    <property type="project" value="InterPro"/>
</dbReference>
<evidence type="ECO:0000313" key="3">
    <source>
        <dbReference type="EMBL" id="RRI01977.1"/>
    </source>
</evidence>
<comment type="caution">
    <text evidence="3">The sequence shown here is derived from an EMBL/GenBank/DDBJ whole genome shotgun (WGS) entry which is preliminary data.</text>
</comment>
<feature type="region of interest" description="Disordered" evidence="1">
    <location>
        <begin position="1"/>
        <end position="39"/>
    </location>
</feature>
<evidence type="ECO:0000259" key="2">
    <source>
        <dbReference type="PROSITE" id="PS50125"/>
    </source>
</evidence>
<feature type="compositionally biased region" description="Basic and acidic residues" evidence="1">
    <location>
        <begin position="1"/>
        <end position="15"/>
    </location>
</feature>
<keyword evidence="4" id="KW-1185">Reference proteome</keyword>